<evidence type="ECO:0000256" key="1">
    <source>
        <dbReference type="SAM" id="MobiDB-lite"/>
    </source>
</evidence>
<name>A0A5S5AY77_9FIRM</name>
<reference evidence="2 3" key="1">
    <citation type="submission" date="2019-07" db="EMBL/GenBank/DDBJ databases">
        <title>Genomic Encyclopedia of Type Strains, Phase I: the one thousand microbial genomes (KMG-I) project.</title>
        <authorList>
            <person name="Kyrpides N."/>
        </authorList>
    </citation>
    <scope>NUCLEOTIDE SEQUENCE [LARGE SCALE GENOMIC DNA]</scope>
    <source>
        <strain evidence="2 3">DSM 16647</strain>
    </source>
</reference>
<gene>
    <name evidence="2" type="ORF">LZ11_00283</name>
</gene>
<comment type="caution">
    <text evidence="2">The sequence shown here is derived from an EMBL/GenBank/DDBJ whole genome shotgun (WGS) entry which is preliminary data.</text>
</comment>
<sequence length="136" mass="15781">MKTAKTMFIILLVLLLVVIFINGYRKDFREPASGDNKPEVITERPGESDELSEDETEKPEEPEAPEALKGQAVYIGQIDDNSIEVKEGDSFQVYRLAPEIKDRFDSFNLKENDRIQFMYYVNENNQRVMTELKKMP</sequence>
<dbReference type="AlphaFoldDB" id="A0A5S5AY77"/>
<dbReference type="OrthoDB" id="2067368at2"/>
<feature type="compositionally biased region" description="Basic and acidic residues" evidence="1">
    <location>
        <begin position="29"/>
        <end position="47"/>
    </location>
</feature>
<dbReference type="RefSeq" id="WP_148865927.1">
    <property type="nucleotide sequence ID" value="NZ_VNHO01000002.1"/>
</dbReference>
<accession>A0A5S5AY77</accession>
<feature type="compositionally biased region" description="Acidic residues" evidence="1">
    <location>
        <begin position="48"/>
        <end position="64"/>
    </location>
</feature>
<organism evidence="2 3">
    <name type="scientific">Thermosediminibacter litoriperuensis</name>
    <dbReference type="NCBI Taxonomy" id="291989"/>
    <lineage>
        <taxon>Bacteria</taxon>
        <taxon>Bacillati</taxon>
        <taxon>Bacillota</taxon>
        <taxon>Clostridia</taxon>
        <taxon>Thermosediminibacterales</taxon>
        <taxon>Thermosediminibacteraceae</taxon>
        <taxon>Thermosediminibacter</taxon>
    </lineage>
</organism>
<dbReference type="EMBL" id="VNHO01000002">
    <property type="protein sequence ID" value="TYP58827.1"/>
    <property type="molecule type" value="Genomic_DNA"/>
</dbReference>
<evidence type="ECO:0000313" key="3">
    <source>
        <dbReference type="Proteomes" id="UP000322294"/>
    </source>
</evidence>
<protein>
    <submittedName>
        <fullName evidence="2">Uncharacterized protein</fullName>
    </submittedName>
</protein>
<keyword evidence="3" id="KW-1185">Reference proteome</keyword>
<dbReference type="Proteomes" id="UP000322294">
    <property type="component" value="Unassembled WGS sequence"/>
</dbReference>
<proteinExistence type="predicted"/>
<evidence type="ECO:0000313" key="2">
    <source>
        <dbReference type="EMBL" id="TYP58827.1"/>
    </source>
</evidence>
<feature type="region of interest" description="Disordered" evidence="1">
    <location>
        <begin position="29"/>
        <end position="71"/>
    </location>
</feature>